<dbReference type="Proteomes" id="UP001500523">
    <property type="component" value="Unassembled WGS sequence"/>
</dbReference>
<organism evidence="1 2">
    <name type="scientific">Sphingomonas cynarae</name>
    <dbReference type="NCBI Taxonomy" id="930197"/>
    <lineage>
        <taxon>Bacteria</taxon>
        <taxon>Pseudomonadati</taxon>
        <taxon>Pseudomonadota</taxon>
        <taxon>Alphaproteobacteria</taxon>
        <taxon>Sphingomonadales</taxon>
        <taxon>Sphingomonadaceae</taxon>
        <taxon>Sphingomonas</taxon>
    </lineage>
</organism>
<reference evidence="2" key="1">
    <citation type="journal article" date="2019" name="Int. J. Syst. Evol. Microbiol.">
        <title>The Global Catalogue of Microorganisms (GCM) 10K type strain sequencing project: providing services to taxonomists for standard genome sequencing and annotation.</title>
        <authorList>
            <consortium name="The Broad Institute Genomics Platform"/>
            <consortium name="The Broad Institute Genome Sequencing Center for Infectious Disease"/>
            <person name="Wu L."/>
            <person name="Ma J."/>
        </authorList>
    </citation>
    <scope>NUCLEOTIDE SEQUENCE [LARGE SCALE GENOMIC DNA]</scope>
    <source>
        <strain evidence="2">JCM 17498</strain>
    </source>
</reference>
<gene>
    <name evidence="1" type="ORF">GCM10022268_28580</name>
</gene>
<name>A0ABP7EFW1_9SPHN</name>
<evidence type="ECO:0000313" key="1">
    <source>
        <dbReference type="EMBL" id="GAA3718569.1"/>
    </source>
</evidence>
<accession>A0ABP7EFW1</accession>
<dbReference type="EMBL" id="BAABBF010000007">
    <property type="protein sequence ID" value="GAA3718569.1"/>
    <property type="molecule type" value="Genomic_DNA"/>
</dbReference>
<evidence type="ECO:0000313" key="2">
    <source>
        <dbReference type="Proteomes" id="UP001500523"/>
    </source>
</evidence>
<proteinExistence type="predicted"/>
<protein>
    <submittedName>
        <fullName evidence="1">Uncharacterized protein</fullName>
    </submittedName>
</protein>
<keyword evidence="2" id="KW-1185">Reference proteome</keyword>
<sequence>MSCCGSNAGQSPSRDPLFKVKPRSRQKGIIVITEHLASDAYGLLILAPEIALGSGWLGGDRVVGRAAIRDLLIKAARFTNDERQRLTIHLPSRAITLRLDEIERYFEA</sequence>
<comment type="caution">
    <text evidence="1">The sequence shown here is derived from an EMBL/GenBank/DDBJ whole genome shotgun (WGS) entry which is preliminary data.</text>
</comment>